<dbReference type="Proteomes" id="UP001223420">
    <property type="component" value="Unassembled WGS sequence"/>
</dbReference>
<evidence type="ECO:0008006" key="4">
    <source>
        <dbReference type="Google" id="ProtNLM"/>
    </source>
</evidence>
<dbReference type="EMBL" id="JAUSWL010000001">
    <property type="protein sequence ID" value="MDQ0541936.1"/>
    <property type="molecule type" value="Genomic_DNA"/>
</dbReference>
<dbReference type="AlphaFoldDB" id="A0AAJ1TJQ5"/>
<accession>A0AAJ1TJQ5</accession>
<reference evidence="2" key="1">
    <citation type="submission" date="2023-07" db="EMBL/GenBank/DDBJ databases">
        <title>Genomic Encyclopedia of Type Strains, Phase IV (KMG-IV): sequencing the most valuable type-strain genomes for metagenomic binning, comparative biology and taxonomic classification.</title>
        <authorList>
            <person name="Goeker M."/>
        </authorList>
    </citation>
    <scope>NUCLEOTIDE SEQUENCE</scope>
    <source>
        <strain evidence="2">DSM 19569</strain>
    </source>
</reference>
<evidence type="ECO:0000256" key="1">
    <source>
        <dbReference type="SAM" id="Phobius"/>
    </source>
</evidence>
<feature type="transmembrane region" description="Helical" evidence="1">
    <location>
        <begin position="90"/>
        <end position="109"/>
    </location>
</feature>
<dbReference type="RefSeq" id="WP_230366584.1">
    <property type="nucleotide sequence ID" value="NZ_JAJALK010000006.1"/>
</dbReference>
<keyword evidence="1" id="KW-0812">Transmembrane</keyword>
<evidence type="ECO:0000313" key="3">
    <source>
        <dbReference type="Proteomes" id="UP001223420"/>
    </source>
</evidence>
<sequence>MAAALEAVTQPPAFLRFQDHEAMMPEGQKSQDEAAWTKMQVDVAVSATKLDAVQSDVRGIREDLRNVYATKTELKDVVDDVSKLKDHVGWLVKSVLGAIVLAIVGLVLSKGGVPH</sequence>
<evidence type="ECO:0000313" key="2">
    <source>
        <dbReference type="EMBL" id="MDQ0541936.1"/>
    </source>
</evidence>
<keyword evidence="1" id="KW-1133">Transmembrane helix</keyword>
<name>A0AAJ1TJQ5_9HYPH</name>
<gene>
    <name evidence="2" type="ORF">QO001_000844</name>
</gene>
<proteinExistence type="predicted"/>
<comment type="caution">
    <text evidence="2">The sequence shown here is derived from an EMBL/GenBank/DDBJ whole genome shotgun (WGS) entry which is preliminary data.</text>
</comment>
<protein>
    <recommendedName>
        <fullName evidence="4">Haemolysin XhlA</fullName>
    </recommendedName>
</protein>
<keyword evidence="1" id="KW-0472">Membrane</keyword>
<organism evidence="2 3">
    <name type="scientific">Methylobacterium brachiatum</name>
    <dbReference type="NCBI Taxonomy" id="269660"/>
    <lineage>
        <taxon>Bacteria</taxon>
        <taxon>Pseudomonadati</taxon>
        <taxon>Pseudomonadota</taxon>
        <taxon>Alphaproteobacteria</taxon>
        <taxon>Hyphomicrobiales</taxon>
        <taxon>Methylobacteriaceae</taxon>
        <taxon>Methylobacterium</taxon>
    </lineage>
</organism>